<dbReference type="InParanoid" id="A0A448YT34"/>
<name>A0A448YT34_BRENA</name>
<dbReference type="PANTHER" id="PTHR14239">
    <property type="entry name" value="DUDULIN-RELATED"/>
    <property type="match status" value="1"/>
</dbReference>
<dbReference type="PANTHER" id="PTHR14239:SF10">
    <property type="entry name" value="REDUCTASE"/>
    <property type="match status" value="1"/>
</dbReference>
<evidence type="ECO:0000313" key="4">
    <source>
        <dbReference type="Proteomes" id="UP000290900"/>
    </source>
</evidence>
<evidence type="ECO:0000259" key="2">
    <source>
        <dbReference type="Pfam" id="PF03807"/>
    </source>
</evidence>
<keyword evidence="1" id="KW-0560">Oxidoreductase</keyword>
<accession>A0A448YT34</accession>
<dbReference type="InterPro" id="IPR051267">
    <property type="entry name" value="STEAP_metalloreductase"/>
</dbReference>
<evidence type="ECO:0000313" key="3">
    <source>
        <dbReference type="EMBL" id="VEU24065.1"/>
    </source>
</evidence>
<dbReference type="SUPFAM" id="SSF51735">
    <property type="entry name" value="NAD(P)-binding Rossmann-fold domains"/>
    <property type="match status" value="1"/>
</dbReference>
<dbReference type="Proteomes" id="UP000290900">
    <property type="component" value="Unassembled WGS sequence"/>
</dbReference>
<keyword evidence="4" id="KW-1185">Reference proteome</keyword>
<dbReference type="OrthoDB" id="550646at2759"/>
<dbReference type="Gene3D" id="3.40.50.720">
    <property type="entry name" value="NAD(P)-binding Rossmann-like Domain"/>
    <property type="match status" value="1"/>
</dbReference>
<proteinExistence type="predicted"/>
<reference evidence="3 4" key="1">
    <citation type="submission" date="2018-12" db="EMBL/GenBank/DDBJ databases">
        <authorList>
            <person name="Tiukova I."/>
            <person name="Dainat J."/>
        </authorList>
    </citation>
    <scope>NUCLEOTIDE SEQUENCE [LARGE SCALE GENOMIC DNA]</scope>
</reference>
<dbReference type="STRING" id="13370.A0A448YT34"/>
<dbReference type="GO" id="GO:0016491">
    <property type="term" value="F:oxidoreductase activity"/>
    <property type="evidence" value="ECO:0007669"/>
    <property type="project" value="UniProtKB-KW"/>
</dbReference>
<dbReference type="InterPro" id="IPR036291">
    <property type="entry name" value="NAD(P)-bd_dom_sf"/>
</dbReference>
<gene>
    <name evidence="3" type="ORF">BRENAR_LOCUS4794</name>
</gene>
<dbReference type="AlphaFoldDB" id="A0A448YT34"/>
<organism evidence="3 4">
    <name type="scientific">Brettanomyces naardenensis</name>
    <name type="common">Yeast</name>
    <dbReference type="NCBI Taxonomy" id="13370"/>
    <lineage>
        <taxon>Eukaryota</taxon>
        <taxon>Fungi</taxon>
        <taxon>Dikarya</taxon>
        <taxon>Ascomycota</taxon>
        <taxon>Saccharomycotina</taxon>
        <taxon>Pichiomycetes</taxon>
        <taxon>Pichiales</taxon>
        <taxon>Pichiaceae</taxon>
        <taxon>Brettanomyces</taxon>
    </lineage>
</organism>
<dbReference type="Pfam" id="PF03807">
    <property type="entry name" value="F420_oxidored"/>
    <property type="match status" value="1"/>
</dbReference>
<protein>
    <submittedName>
        <fullName evidence="3">DEKNAAC105121</fullName>
    </submittedName>
</protein>
<feature type="domain" description="Pyrroline-5-carboxylate reductase catalytic N-terminal" evidence="2">
    <location>
        <begin position="3"/>
        <end position="90"/>
    </location>
</feature>
<dbReference type="EMBL" id="CAACVR010000067">
    <property type="protein sequence ID" value="VEU24065.1"/>
    <property type="molecule type" value="Genomic_DNA"/>
</dbReference>
<evidence type="ECO:0000256" key="1">
    <source>
        <dbReference type="ARBA" id="ARBA00023002"/>
    </source>
</evidence>
<dbReference type="InterPro" id="IPR028939">
    <property type="entry name" value="P5C_Rdtase_cat_N"/>
</dbReference>
<sequence>MSKVATVGAGHIGEAVARVSVHSGHQVLISNSRSADTLKHLAKDIGAKAGTTAEAVKFGDIVLLAIPLYRVKDLDASLFKGKIVIDANNYYPSRDGHIPVLDAKKTTSTGYVEDLLPGARLVKTFNSIFAGDIAVGKQKLANGHKRALPIAGDDKEAKKAVTELLESIGYDVYDYGGISDSWRQEPNTPTYTVASDLEELKKLIGEAKR</sequence>